<dbReference type="GeneID" id="26643181"/>
<dbReference type="RefSeq" id="YP_009217687.1">
    <property type="nucleotide sequence ID" value="NC_029002.1"/>
</dbReference>
<accession>A0A075BSI5</accession>
<evidence type="ECO:0000313" key="2">
    <source>
        <dbReference type="Proteomes" id="UP000028567"/>
    </source>
</evidence>
<dbReference type="KEGG" id="vg:26643181"/>
<sequence length="264" mass="29414">MHAYIDEIRALRPLGNTIELAIIKHRQVIVQRGLFAVGSLCIYVAPGSILRNGLGPYKPGYRVKIRSYNGYTSQGLILQTPPNFINYQLGHDVSQELTIDYPTTTLPAIIPAPRLTECSNYSKARALGMYSWYELSPGQDCALYVIDGVFGSGPISVDYDTTIISACMRAWGGDLVVWGRYSGIFLVYDLYFIDQQRYATLEEIEDFLLEVPLQSLLIERHAPLPLTADTLHILCSTANTTVPSSHVLLKAEGAEPYQFVVKPH</sequence>
<protein>
    <submittedName>
        <fullName evidence="1">Uncharacterized protein</fullName>
    </submittedName>
</protein>
<dbReference type="Proteomes" id="UP000028567">
    <property type="component" value="Segment"/>
</dbReference>
<dbReference type="EMBL" id="KF356199">
    <property type="protein sequence ID" value="AGR48568.1"/>
    <property type="molecule type" value="Genomic_DNA"/>
</dbReference>
<gene>
    <name evidence="1" type="ORF">MaMVDC_3</name>
</gene>
<name>A0A075BSI5_9CAUD</name>
<organism evidence="1 2">
    <name type="scientific">Microcystis phage MaMV-DC</name>
    <dbReference type="NCBI Taxonomy" id="1357715"/>
    <lineage>
        <taxon>Viruses</taxon>
        <taxon>Duplodnaviria</taxon>
        <taxon>Heunggongvirae</taxon>
        <taxon>Uroviricota</taxon>
        <taxon>Caudoviricetes</taxon>
        <taxon>Fukuivirus</taxon>
        <taxon>Fukuivirus MVDC</taxon>
    </lineage>
</organism>
<keyword evidence="2" id="KW-1185">Reference proteome</keyword>
<proteinExistence type="predicted"/>
<evidence type="ECO:0000313" key="1">
    <source>
        <dbReference type="EMBL" id="AGR48568.1"/>
    </source>
</evidence>
<reference evidence="1 2" key="1">
    <citation type="submission" date="2013-07" db="EMBL/GenBank/DDBJ databases">
        <title>Sequencing and analysis of the complete genome of Microcystis aeruginosa phage MaMV-DC.</title>
        <authorList>
            <person name="Ou T."/>
            <person name="Li S.H."/>
            <person name="Zhang Q.Y."/>
        </authorList>
    </citation>
    <scope>NUCLEOTIDE SEQUENCE [LARGE SCALE GENOMIC DNA]</scope>
</reference>